<evidence type="ECO:0000256" key="3">
    <source>
        <dbReference type="PIRSR" id="PIRSR617939-1"/>
    </source>
</evidence>
<feature type="region of interest" description="Disordered" evidence="6">
    <location>
        <begin position="305"/>
        <end position="420"/>
    </location>
</feature>
<feature type="domain" description="C3H1-type" evidence="7">
    <location>
        <begin position="271"/>
        <end position="300"/>
    </location>
</feature>
<dbReference type="InterPro" id="IPR013024">
    <property type="entry name" value="GGCT-like"/>
</dbReference>
<proteinExistence type="predicted"/>
<organism evidence="8 9">
    <name type="scientific">Endocarpon pusillum (strain Z07020 / HMAS-L-300199)</name>
    <name type="common">Lichen-forming fungus</name>
    <dbReference type="NCBI Taxonomy" id="1263415"/>
    <lineage>
        <taxon>Eukaryota</taxon>
        <taxon>Fungi</taxon>
        <taxon>Dikarya</taxon>
        <taxon>Ascomycota</taxon>
        <taxon>Pezizomycotina</taxon>
        <taxon>Eurotiomycetes</taxon>
        <taxon>Chaetothyriomycetidae</taxon>
        <taxon>Verrucariales</taxon>
        <taxon>Verrucariaceae</taxon>
        <taxon>Endocarpon</taxon>
    </lineage>
</organism>
<feature type="region of interest" description="Disordered" evidence="6">
    <location>
        <begin position="169"/>
        <end position="272"/>
    </location>
</feature>
<dbReference type="GO" id="GO:0003839">
    <property type="term" value="F:gamma-glutamylcyclotransferase activity"/>
    <property type="evidence" value="ECO:0007669"/>
    <property type="project" value="UniProtKB-EC"/>
</dbReference>
<dbReference type="PANTHER" id="PTHR12935:SF0">
    <property type="entry name" value="GAMMA-GLUTAMYLCYCLOTRANSFERASE"/>
    <property type="match status" value="1"/>
</dbReference>
<dbReference type="InterPro" id="IPR000571">
    <property type="entry name" value="Znf_CCCH"/>
</dbReference>
<dbReference type="PROSITE" id="PS50103">
    <property type="entry name" value="ZF_C3H1"/>
    <property type="match status" value="1"/>
</dbReference>
<feature type="compositionally biased region" description="Polar residues" evidence="6">
    <location>
        <begin position="217"/>
        <end position="249"/>
    </location>
</feature>
<dbReference type="GO" id="GO:0008270">
    <property type="term" value="F:zinc ion binding"/>
    <property type="evidence" value="ECO:0007669"/>
    <property type="project" value="UniProtKB-KW"/>
</dbReference>
<dbReference type="GeneID" id="19242474"/>
<feature type="active site" description="Proton acceptor" evidence="3">
    <location>
        <position position="85"/>
    </location>
</feature>
<dbReference type="InterPro" id="IPR036568">
    <property type="entry name" value="GGCT-like_sf"/>
</dbReference>
<dbReference type="Proteomes" id="UP000019373">
    <property type="component" value="Unassembled WGS sequence"/>
</dbReference>
<feature type="compositionally biased region" description="Basic and acidic residues" evidence="6">
    <location>
        <begin position="344"/>
        <end position="356"/>
    </location>
</feature>
<dbReference type="PANTHER" id="PTHR12935">
    <property type="entry name" value="GAMMA-GLUTAMYLCYCLOTRANSFERASE"/>
    <property type="match status" value="1"/>
</dbReference>
<dbReference type="CDD" id="cd06661">
    <property type="entry name" value="GGCT_like"/>
    <property type="match status" value="1"/>
</dbReference>
<keyword evidence="5" id="KW-0479">Metal-binding</keyword>
<dbReference type="InterPro" id="IPR017939">
    <property type="entry name" value="G-Glutamylcylcotransferase"/>
</dbReference>
<dbReference type="OrthoDB" id="2924818at2759"/>
<dbReference type="EMBL" id="KE721326">
    <property type="protein sequence ID" value="ERF70327.1"/>
    <property type="molecule type" value="Genomic_DNA"/>
</dbReference>
<evidence type="ECO:0000259" key="7">
    <source>
        <dbReference type="PROSITE" id="PS50103"/>
    </source>
</evidence>
<gene>
    <name evidence="8" type="ORF">EPUS_07592</name>
</gene>
<evidence type="ECO:0000256" key="5">
    <source>
        <dbReference type="PROSITE-ProRule" id="PRU00723"/>
    </source>
</evidence>
<evidence type="ECO:0000256" key="1">
    <source>
        <dbReference type="ARBA" id="ARBA00012346"/>
    </source>
</evidence>
<evidence type="ECO:0000256" key="4">
    <source>
        <dbReference type="PIRSR" id="PIRSR617939-2"/>
    </source>
</evidence>
<evidence type="ECO:0000313" key="8">
    <source>
        <dbReference type="EMBL" id="ERF70327.1"/>
    </source>
</evidence>
<feature type="binding site" evidence="4">
    <location>
        <begin position="10"/>
        <end position="15"/>
    </location>
    <ligand>
        <name>substrate</name>
    </ligand>
</feature>
<dbReference type="Gene3D" id="3.10.490.10">
    <property type="entry name" value="Gamma-glutamyl cyclotransferase-like"/>
    <property type="match status" value="1"/>
</dbReference>
<dbReference type="EC" id="4.3.2.9" evidence="1"/>
<evidence type="ECO:0000313" key="9">
    <source>
        <dbReference type="Proteomes" id="UP000019373"/>
    </source>
</evidence>
<evidence type="ECO:0000256" key="2">
    <source>
        <dbReference type="ARBA" id="ARBA00023239"/>
    </source>
</evidence>
<dbReference type="SUPFAM" id="SSF110857">
    <property type="entry name" value="Gamma-glutamyl cyclotransferase-like"/>
    <property type="match status" value="1"/>
</dbReference>
<dbReference type="Pfam" id="PF06094">
    <property type="entry name" value="GGACT"/>
    <property type="match status" value="1"/>
</dbReference>
<accession>U1FZG1</accession>
<feature type="compositionally biased region" description="Polar residues" evidence="6">
    <location>
        <begin position="357"/>
        <end position="376"/>
    </location>
</feature>
<reference evidence="9" key="1">
    <citation type="journal article" date="2014" name="BMC Genomics">
        <title>Genome characteristics reveal the impact of lichenization on lichen-forming fungus Endocarpon pusillum Hedwig (Verrucariales, Ascomycota).</title>
        <authorList>
            <person name="Wang Y.-Y."/>
            <person name="Liu B."/>
            <person name="Zhang X.-Y."/>
            <person name="Zhou Q.-M."/>
            <person name="Zhang T."/>
            <person name="Li H."/>
            <person name="Yu Y.-F."/>
            <person name="Zhang X.-L."/>
            <person name="Hao X.-Y."/>
            <person name="Wang M."/>
            <person name="Wang L."/>
            <person name="Wei J.-C."/>
        </authorList>
    </citation>
    <scope>NUCLEOTIDE SEQUENCE [LARGE SCALE GENOMIC DNA]</scope>
    <source>
        <strain evidence="9">Z07020 / HMAS-L-300199</strain>
    </source>
</reference>
<dbReference type="eggNOG" id="ENOG502SRHS">
    <property type="taxonomic scope" value="Eukaryota"/>
</dbReference>
<dbReference type="AlphaFoldDB" id="U1FZG1"/>
<sequence length="420" mass="46670">MAFSPAPRLYFAYGSSLSTSEMKSQCPTSTFHGIAVLRNHRWFVNERGYANIIPSLAGANGTEDVVWGILYTLRPFDEELLDKHEGMPWAYSKADMDVETVSITEDGRGTRREVVRALVYIDRERIQESYPWPEFVVKMNKGIQEAAERGLPGVWISRVVRSYIADPSTLSATEGQPEPEAGPPVHNGALPAPATRPESDHASQKQESVVEVPLVNGGSQKASSTQTNQLRGLQNSKYAHESLSNTSGASRRRAKEVATTQKNPSGPPARNNKQVECWWWKVKGSCRFPDNQCAYAHHITGLVSEAPGSQKRGTSLEKTNPPVHLNSVPRREKNPPFKAGTGNENHEHPYGYKKDWSGQQNHGDANPWSGEQQSTADVKPSWGEQAGKTEANPSWSDQVENLMDSEPEWLVANDRKDVKW</sequence>
<keyword evidence="5" id="KW-0863">Zinc-finger</keyword>
<keyword evidence="2" id="KW-0456">Lyase</keyword>
<keyword evidence="9" id="KW-1185">Reference proteome</keyword>
<feature type="zinc finger region" description="C3H1-type" evidence="5">
    <location>
        <begin position="271"/>
        <end position="300"/>
    </location>
</feature>
<protein>
    <recommendedName>
        <fullName evidence="1">gamma-glutamylcyclotransferase</fullName>
        <ecNumber evidence="1">4.3.2.9</ecNumber>
    </recommendedName>
</protein>
<keyword evidence="5" id="KW-0862">Zinc</keyword>
<dbReference type="InterPro" id="IPR009288">
    <property type="entry name" value="AIG2-like_dom"/>
</dbReference>
<evidence type="ECO:0000256" key="6">
    <source>
        <dbReference type="SAM" id="MobiDB-lite"/>
    </source>
</evidence>
<dbReference type="RefSeq" id="XP_007803997.1">
    <property type="nucleotide sequence ID" value="XM_007805806.1"/>
</dbReference>
<name>U1FZG1_ENDPU</name>
<dbReference type="HOGENOM" id="CLU_653875_0_0_1"/>